<dbReference type="RefSeq" id="WP_154417452.1">
    <property type="nucleotide sequence ID" value="NZ_VUNS01000005.1"/>
</dbReference>
<evidence type="ECO:0000259" key="12">
    <source>
        <dbReference type="PROSITE" id="PS50106"/>
    </source>
</evidence>
<evidence type="ECO:0000256" key="10">
    <source>
        <dbReference type="ARBA" id="ARBA00023136"/>
    </source>
</evidence>
<keyword evidence="10 11" id="KW-0472">Membrane</keyword>
<keyword evidence="4" id="KW-0645">Protease</keyword>
<dbReference type="Pfam" id="PF17820">
    <property type="entry name" value="PDZ_6"/>
    <property type="match status" value="3"/>
</dbReference>
<evidence type="ECO:0000256" key="1">
    <source>
        <dbReference type="ARBA" id="ARBA00001947"/>
    </source>
</evidence>
<evidence type="ECO:0000256" key="11">
    <source>
        <dbReference type="SAM" id="Phobius"/>
    </source>
</evidence>
<dbReference type="InterPro" id="IPR004387">
    <property type="entry name" value="Pept_M50_Zn"/>
</dbReference>
<name>A0A844G1E5_9BACT</name>
<dbReference type="EMBL" id="VUNS01000005">
    <property type="protein sequence ID" value="MST96725.1"/>
    <property type="molecule type" value="Genomic_DNA"/>
</dbReference>
<dbReference type="CDD" id="cd06163">
    <property type="entry name" value="S2P-M50_PDZ_RseP-like"/>
    <property type="match status" value="1"/>
</dbReference>
<accession>A0A844G1E5</accession>
<protein>
    <submittedName>
        <fullName evidence="13">PDZ domain-containing protein</fullName>
    </submittedName>
</protein>
<dbReference type="SMART" id="SM00228">
    <property type="entry name" value="PDZ"/>
    <property type="match status" value="3"/>
</dbReference>
<evidence type="ECO:0000313" key="13">
    <source>
        <dbReference type="EMBL" id="MST96725.1"/>
    </source>
</evidence>
<dbReference type="Gene3D" id="2.30.42.10">
    <property type="match status" value="3"/>
</dbReference>
<evidence type="ECO:0000256" key="3">
    <source>
        <dbReference type="ARBA" id="ARBA00007931"/>
    </source>
</evidence>
<dbReference type="GO" id="GO:0006508">
    <property type="term" value="P:proteolysis"/>
    <property type="evidence" value="ECO:0007669"/>
    <property type="project" value="UniProtKB-KW"/>
</dbReference>
<dbReference type="InterPro" id="IPR001478">
    <property type="entry name" value="PDZ"/>
</dbReference>
<evidence type="ECO:0000256" key="2">
    <source>
        <dbReference type="ARBA" id="ARBA00004141"/>
    </source>
</evidence>
<comment type="cofactor">
    <cofactor evidence="1">
        <name>Zn(2+)</name>
        <dbReference type="ChEBI" id="CHEBI:29105"/>
    </cofactor>
</comment>
<comment type="subcellular location">
    <subcellularLocation>
        <location evidence="2">Membrane</location>
        <topology evidence="2">Multi-pass membrane protein</topology>
    </subcellularLocation>
</comment>
<evidence type="ECO:0000256" key="4">
    <source>
        <dbReference type="ARBA" id="ARBA00022670"/>
    </source>
</evidence>
<dbReference type="AlphaFoldDB" id="A0A844G1E5"/>
<feature type="transmembrane region" description="Helical" evidence="11">
    <location>
        <begin position="511"/>
        <end position="533"/>
    </location>
</feature>
<dbReference type="PROSITE" id="PS50106">
    <property type="entry name" value="PDZ"/>
    <property type="match status" value="1"/>
</dbReference>
<dbReference type="GO" id="GO:0004222">
    <property type="term" value="F:metalloendopeptidase activity"/>
    <property type="evidence" value="ECO:0007669"/>
    <property type="project" value="InterPro"/>
</dbReference>
<keyword evidence="9" id="KW-0482">Metalloprotease</keyword>
<evidence type="ECO:0000256" key="7">
    <source>
        <dbReference type="ARBA" id="ARBA00022833"/>
    </source>
</evidence>
<feature type="transmembrane region" description="Helical" evidence="11">
    <location>
        <begin position="99"/>
        <end position="123"/>
    </location>
</feature>
<feature type="domain" description="PDZ" evidence="12">
    <location>
        <begin position="233"/>
        <end position="295"/>
    </location>
</feature>
<dbReference type="PANTHER" id="PTHR42837">
    <property type="entry name" value="REGULATOR OF SIGMA-E PROTEASE RSEP"/>
    <property type="match status" value="1"/>
</dbReference>
<dbReference type="SUPFAM" id="SSF50156">
    <property type="entry name" value="PDZ domain-like"/>
    <property type="match status" value="3"/>
</dbReference>
<proteinExistence type="inferred from homology"/>
<feature type="transmembrane region" description="Helical" evidence="11">
    <location>
        <begin position="7"/>
        <end position="24"/>
    </location>
</feature>
<dbReference type="InterPro" id="IPR008915">
    <property type="entry name" value="Peptidase_M50"/>
</dbReference>
<dbReference type="InterPro" id="IPR041489">
    <property type="entry name" value="PDZ_6"/>
</dbReference>
<dbReference type="GO" id="GO:0016020">
    <property type="term" value="C:membrane"/>
    <property type="evidence" value="ECO:0007669"/>
    <property type="project" value="UniProtKB-SubCell"/>
</dbReference>
<evidence type="ECO:0000256" key="5">
    <source>
        <dbReference type="ARBA" id="ARBA00022692"/>
    </source>
</evidence>
<keyword evidence="7" id="KW-0862">Zinc</keyword>
<dbReference type="Proteomes" id="UP000435649">
    <property type="component" value="Unassembled WGS sequence"/>
</dbReference>
<reference evidence="13 14" key="1">
    <citation type="submission" date="2019-08" db="EMBL/GenBank/DDBJ databases">
        <title>In-depth cultivation of the pig gut microbiome towards novel bacterial diversity and tailored functional studies.</title>
        <authorList>
            <person name="Wylensek D."/>
            <person name="Hitch T.C.A."/>
            <person name="Clavel T."/>
        </authorList>
    </citation>
    <scope>NUCLEOTIDE SEQUENCE [LARGE SCALE GENOMIC DNA]</scope>
    <source>
        <strain evidence="13 14">BBE-744-WT-12</strain>
    </source>
</reference>
<keyword evidence="8 11" id="KW-1133">Transmembrane helix</keyword>
<dbReference type="InterPro" id="IPR036034">
    <property type="entry name" value="PDZ_sf"/>
</dbReference>
<evidence type="ECO:0000256" key="8">
    <source>
        <dbReference type="ARBA" id="ARBA00022989"/>
    </source>
</evidence>
<keyword evidence="14" id="KW-1185">Reference proteome</keyword>
<feature type="transmembrane region" description="Helical" evidence="11">
    <location>
        <begin position="464"/>
        <end position="485"/>
    </location>
</feature>
<gene>
    <name evidence="13" type="ORF">FYJ85_06665</name>
</gene>
<comment type="similarity">
    <text evidence="3">Belongs to the peptidase M50B family.</text>
</comment>
<sequence length="578" mass="62652">MDWILDILSVVFVFVAIGFCIFSHELGHFLAAKWRGLHIDAFSLGFKPFWRKKINGVEYRLGWLPFGGYVELPQVDATDAIPKAADGTELPRAKPLDRIITAVAGPLFNILSGLLIACFVWWVGLPQDTPKMRELSVLTVDEAGPEWQAGLRPGDRIVKINGEPFFATWREIILNKILFTVGAVELDVIRDGKPVKISYVPAENPNAPRQLKAEKIAWPFFSVLIPIDMHPAPGSPAEKAGVKEGDVLVAVNGEPVSDFAAYQAEIDISGSEGKPVALTLRRGKETVELSVLPAPLRDLAEQYSIYRIGVRFNPAATEDGLVVIGTEAGYPAEKAGILAGDRIRKLNGAAVPDYDTFLTALAARKGEPSTIELERDGKTLEVTVSPLMIYPHTIGAELAMLDHPTPLQQFYNTFEMSRKSLIGILVGLGNKLGLTEQTSSLKPSHMSGPLGMGMVLFTSVRHSSFVSAVYFMVIISFALAIFNLFPLPVLDGGHITFGLIEIIFRRPLPTVVIKGLSTVFVVLLIGLMVYVTFSDGRRLLRNTGLISVDADTPQPAAAAAENSAGAKAEAADGSVTSK</sequence>
<organism evidence="13 14">
    <name type="scientific">Victivallis lenta</name>
    <dbReference type="NCBI Taxonomy" id="2606640"/>
    <lineage>
        <taxon>Bacteria</taxon>
        <taxon>Pseudomonadati</taxon>
        <taxon>Lentisphaerota</taxon>
        <taxon>Lentisphaeria</taxon>
        <taxon>Victivallales</taxon>
        <taxon>Victivallaceae</taxon>
        <taxon>Victivallis</taxon>
    </lineage>
</organism>
<evidence type="ECO:0000256" key="9">
    <source>
        <dbReference type="ARBA" id="ARBA00023049"/>
    </source>
</evidence>
<comment type="caution">
    <text evidence="13">The sequence shown here is derived from an EMBL/GenBank/DDBJ whole genome shotgun (WGS) entry which is preliminary data.</text>
</comment>
<keyword evidence="5 11" id="KW-0812">Transmembrane</keyword>
<dbReference type="Pfam" id="PF02163">
    <property type="entry name" value="Peptidase_M50"/>
    <property type="match status" value="1"/>
</dbReference>
<dbReference type="PANTHER" id="PTHR42837:SF2">
    <property type="entry name" value="MEMBRANE METALLOPROTEASE ARASP2, CHLOROPLASTIC-RELATED"/>
    <property type="match status" value="1"/>
</dbReference>
<evidence type="ECO:0000256" key="6">
    <source>
        <dbReference type="ARBA" id="ARBA00022801"/>
    </source>
</evidence>
<keyword evidence="6" id="KW-0378">Hydrolase</keyword>
<evidence type="ECO:0000313" key="14">
    <source>
        <dbReference type="Proteomes" id="UP000435649"/>
    </source>
</evidence>
<dbReference type="CDD" id="cd23081">
    <property type="entry name" value="cpPDZ_EcRseP-like"/>
    <property type="match status" value="1"/>
</dbReference>